<dbReference type="EC" id="3.2.1.1" evidence="4"/>
<dbReference type="InterPro" id="IPR017853">
    <property type="entry name" value="GH"/>
</dbReference>
<feature type="binding site" evidence="14">
    <location>
        <position position="216"/>
    </location>
    <ligand>
        <name>substrate</name>
    </ligand>
</feature>
<evidence type="ECO:0000256" key="12">
    <source>
        <dbReference type="PIRSR" id="PIRSR001024-2"/>
    </source>
</evidence>
<dbReference type="GO" id="GO:0004556">
    <property type="term" value="F:alpha-amylase activity"/>
    <property type="evidence" value="ECO:0007669"/>
    <property type="project" value="UniProtKB-EC"/>
</dbReference>
<feature type="binding site" evidence="14">
    <location>
        <position position="356"/>
    </location>
    <ligand>
        <name>substrate</name>
    </ligand>
</feature>
<evidence type="ECO:0000256" key="5">
    <source>
        <dbReference type="ARBA" id="ARBA00022723"/>
    </source>
</evidence>
<accession>A0A0A7CMG2</accession>
<comment type="cofactor">
    <cofactor evidence="2">
        <name>Ca(2+)</name>
        <dbReference type="ChEBI" id="CHEBI:29108"/>
    </cofactor>
</comment>
<feature type="disulfide bond" evidence="13">
    <location>
        <begin position="166"/>
        <end position="180"/>
    </location>
</feature>
<organism evidence="17">
    <name type="scientific">Thraustotheca clavata</name>
    <dbReference type="NCBI Taxonomy" id="74557"/>
    <lineage>
        <taxon>Eukaryota</taxon>
        <taxon>Sar</taxon>
        <taxon>Stramenopiles</taxon>
        <taxon>Oomycota</taxon>
        <taxon>Saprolegniomycetes</taxon>
        <taxon>Saprolegniales</taxon>
        <taxon>Achlyaceae</taxon>
        <taxon>Thraustotheca</taxon>
    </lineage>
</organism>
<feature type="binding site" evidence="14">
    <location>
        <position position="142"/>
    </location>
    <ligand>
        <name>substrate</name>
    </ligand>
</feature>
<dbReference type="Gene3D" id="3.20.20.80">
    <property type="entry name" value="Glycosidases"/>
    <property type="match status" value="1"/>
</dbReference>
<dbReference type="Gene3D" id="2.60.40.1180">
    <property type="entry name" value="Golgi alpha-mannosidase II"/>
    <property type="match status" value="1"/>
</dbReference>
<comment type="similarity">
    <text evidence="3">Belongs to the glycosyl hydrolase 13 family.</text>
</comment>
<dbReference type="GO" id="GO:0005509">
    <property type="term" value="F:calcium ion binding"/>
    <property type="evidence" value="ECO:0007669"/>
    <property type="project" value="InterPro"/>
</dbReference>
<sequence length="469" mass="53450">MLKGTALFFAWICVSLIQGNDEFIQTSENIAAARDTAAWKQRTVYQVLTDRFAGGSRSDLGSYCGGTFNGLKNNLKYIKDMGFDAIWISPVTDNIDNGYHGYWFKNFEKINSHFGTADDLKNLVATAHQMDIWVMVDVVANHVGPVGTNYAQIYPFNSSSHYHSSCDITDWKNQNMVENCRLSSLPDLNQDVSFVRSYLKNWVKQLVQTYGFDGIRIDTVPEVHPDFWAEYGSSAGVFQVGEVFNGDPAYVGPYQKYLTSVFNYPMYFTIADVFGSGMDMSNLQNRYNAEGSYFKDIDALGSFVDNHDNARFLNKFPEKKAQLRAANVFVLTGRGIPFVYYGTEQYFNGDADPNNREVLWTKMDTSSDFYKLFKVVNAQRKKSKIWNQPWVERYSNPNFYSFSRGEFLVALTNSNDQQHFKVTYHPFKDGQVICNIFYPTSDCQTVNGGVQVYLLNGESKIYVPKDMLA</sequence>
<evidence type="ECO:0000256" key="6">
    <source>
        <dbReference type="ARBA" id="ARBA00022729"/>
    </source>
</evidence>
<feature type="binding site" evidence="14">
    <location>
        <position position="308"/>
    </location>
    <ligand>
        <name>substrate</name>
    </ligand>
</feature>
<evidence type="ECO:0000259" key="16">
    <source>
        <dbReference type="SMART" id="SM00642"/>
    </source>
</evidence>
<feature type="domain" description="Glycosyl hydrolase family 13 catalytic" evidence="16">
    <location>
        <begin position="46"/>
        <end position="379"/>
    </location>
</feature>
<dbReference type="GO" id="GO:0005975">
    <property type="term" value="P:carbohydrate metabolic process"/>
    <property type="evidence" value="ECO:0007669"/>
    <property type="project" value="InterPro"/>
</dbReference>
<dbReference type="InterPro" id="IPR013780">
    <property type="entry name" value="Glyco_hydro_b"/>
</dbReference>
<feature type="signal peptide" evidence="15">
    <location>
        <begin position="1"/>
        <end position="19"/>
    </location>
</feature>
<evidence type="ECO:0000256" key="4">
    <source>
        <dbReference type="ARBA" id="ARBA00012595"/>
    </source>
</evidence>
<keyword evidence="8" id="KW-0106">Calcium</keyword>
<evidence type="ECO:0000256" key="8">
    <source>
        <dbReference type="ARBA" id="ARBA00022837"/>
    </source>
</evidence>
<feature type="binding site" evidence="14">
    <location>
        <position position="103"/>
    </location>
    <ligand>
        <name>substrate</name>
    </ligand>
</feature>
<keyword evidence="13" id="KW-1015">Disulfide bond</keyword>
<keyword evidence="6 15" id="KW-0732">Signal</keyword>
<evidence type="ECO:0000256" key="7">
    <source>
        <dbReference type="ARBA" id="ARBA00022801"/>
    </source>
</evidence>
<dbReference type="Pfam" id="PF00128">
    <property type="entry name" value="Alpha-amylase"/>
    <property type="match status" value="1"/>
</dbReference>
<feature type="active site" description="Proton donor" evidence="11">
    <location>
        <position position="242"/>
    </location>
</feature>
<name>A0A0A7CMG2_9STRA</name>
<feature type="chain" id="PRO_5002026717" description="alpha-amylase" evidence="15">
    <location>
        <begin position="20"/>
        <end position="469"/>
    </location>
</feature>
<reference evidence="17" key="1">
    <citation type="journal article" date="2014" name="Genome Biol. Evol.">
        <title>The secreted proteins of Achlya hypogyna and Thraustotheca clavata identify the ancestral oomycete secretome and reveal gene acquisitions by horizontal gene transfer.</title>
        <authorList>
            <person name="Misner I."/>
            <person name="Blouin N."/>
            <person name="Leonard G."/>
            <person name="Richards T.A."/>
            <person name="Lane C.E."/>
        </authorList>
    </citation>
    <scope>NUCLEOTIDE SEQUENCE</scope>
    <source>
        <strain evidence="17">ATCC 34112</strain>
    </source>
</reference>
<dbReference type="SMART" id="SM00642">
    <property type="entry name" value="Aamy"/>
    <property type="match status" value="1"/>
</dbReference>
<evidence type="ECO:0000313" key="17">
    <source>
        <dbReference type="EMBL" id="AIG55673.1"/>
    </source>
</evidence>
<evidence type="ECO:0000256" key="2">
    <source>
        <dbReference type="ARBA" id="ARBA00001913"/>
    </source>
</evidence>
<keyword evidence="9" id="KW-0119">Carbohydrate metabolism</keyword>
<evidence type="ECO:0000256" key="10">
    <source>
        <dbReference type="ARBA" id="ARBA00023295"/>
    </source>
</evidence>
<dbReference type="AlphaFoldDB" id="A0A0A7CMG2"/>
<evidence type="ECO:0000256" key="1">
    <source>
        <dbReference type="ARBA" id="ARBA00000548"/>
    </source>
</evidence>
<dbReference type="PANTHER" id="PTHR10357:SF215">
    <property type="entry name" value="ALPHA-AMYLASE 1"/>
    <property type="match status" value="1"/>
</dbReference>
<evidence type="ECO:0000256" key="14">
    <source>
        <dbReference type="PIRSR" id="PIRSR001024-5"/>
    </source>
</evidence>
<evidence type="ECO:0000256" key="11">
    <source>
        <dbReference type="PIRSR" id="PIRSR001024-1"/>
    </source>
</evidence>
<dbReference type="EMBL" id="KM038212">
    <property type="protein sequence ID" value="AIG55673.1"/>
    <property type="molecule type" value="Genomic_DNA"/>
</dbReference>
<dbReference type="SUPFAM" id="SSF51445">
    <property type="entry name" value="(Trans)glycosidases"/>
    <property type="match status" value="1"/>
</dbReference>
<feature type="active site" description="Nucleophile" evidence="11">
    <location>
        <position position="218"/>
    </location>
</feature>
<dbReference type="PIRSF" id="PIRSF001024">
    <property type="entry name" value="Alph-amyl_fung"/>
    <property type="match status" value="1"/>
</dbReference>
<dbReference type="InterPro" id="IPR006047">
    <property type="entry name" value="GH13_cat_dom"/>
</dbReference>
<protein>
    <recommendedName>
        <fullName evidence="4">alpha-amylase</fullName>
        <ecNumber evidence="4">3.2.1.1</ecNumber>
    </recommendedName>
</protein>
<dbReference type="CDD" id="cd11319">
    <property type="entry name" value="AmyAc_euk_AmyA"/>
    <property type="match status" value="1"/>
</dbReference>
<keyword evidence="7" id="KW-0378">Hydrolase</keyword>
<evidence type="ECO:0000256" key="9">
    <source>
        <dbReference type="ARBA" id="ARBA00023277"/>
    </source>
</evidence>
<keyword evidence="10" id="KW-0326">Glycosidase</keyword>
<keyword evidence="5" id="KW-0479">Metal-binding</keyword>
<comment type="catalytic activity">
    <reaction evidence="1">
        <text>Endohydrolysis of (1-&gt;4)-alpha-D-glucosidic linkages in polysaccharides containing three or more (1-&gt;4)-alpha-linked D-glucose units.</text>
        <dbReference type="EC" id="3.2.1.1"/>
    </reaction>
</comment>
<evidence type="ECO:0000256" key="3">
    <source>
        <dbReference type="ARBA" id="ARBA00008061"/>
    </source>
</evidence>
<feature type="binding site" evidence="14">
    <location>
        <position position="246"/>
    </location>
    <ligand>
        <name>substrate</name>
    </ligand>
</feature>
<dbReference type="PANTHER" id="PTHR10357">
    <property type="entry name" value="ALPHA-AMYLASE FAMILY MEMBER"/>
    <property type="match status" value="1"/>
</dbReference>
<evidence type="ECO:0000256" key="15">
    <source>
        <dbReference type="SAM" id="SignalP"/>
    </source>
</evidence>
<evidence type="ECO:0000256" key="13">
    <source>
        <dbReference type="PIRSR" id="PIRSR001024-4"/>
    </source>
</evidence>
<dbReference type="InterPro" id="IPR013777">
    <property type="entry name" value="A-amylase-like"/>
</dbReference>
<feature type="site" description="Transition state stabilizer" evidence="12">
    <location>
        <position position="308"/>
    </location>
</feature>
<proteinExistence type="inferred from homology"/>